<dbReference type="EMBL" id="BMFQ01000001">
    <property type="protein sequence ID" value="GGG41456.1"/>
    <property type="molecule type" value="Genomic_DNA"/>
</dbReference>
<reference evidence="1" key="2">
    <citation type="submission" date="2020-09" db="EMBL/GenBank/DDBJ databases">
        <authorList>
            <person name="Sun Q."/>
            <person name="Zhou Y."/>
        </authorList>
    </citation>
    <scope>NUCLEOTIDE SEQUENCE</scope>
    <source>
        <strain evidence="1">CGMCC 1.12751</strain>
    </source>
</reference>
<gene>
    <name evidence="1" type="ORF">GCM10010976_11330</name>
</gene>
<accession>A0A917LLX2</accession>
<dbReference type="Proteomes" id="UP000625976">
    <property type="component" value="Unassembled WGS sequence"/>
</dbReference>
<organism evidence="1 2">
    <name type="scientific">Bizionia arctica</name>
    <dbReference type="NCBI Taxonomy" id="1495645"/>
    <lineage>
        <taxon>Bacteria</taxon>
        <taxon>Pseudomonadati</taxon>
        <taxon>Bacteroidota</taxon>
        <taxon>Flavobacteriia</taxon>
        <taxon>Flavobacteriales</taxon>
        <taxon>Flavobacteriaceae</taxon>
        <taxon>Bizionia</taxon>
    </lineage>
</organism>
<comment type="caution">
    <text evidence="1">The sequence shown here is derived from an EMBL/GenBank/DDBJ whole genome shotgun (WGS) entry which is preliminary data.</text>
</comment>
<protein>
    <recommendedName>
        <fullName evidence="3">Carboxypeptidase-like regulatory domain-containing protein</fullName>
    </recommendedName>
</protein>
<proteinExistence type="predicted"/>
<evidence type="ECO:0000313" key="1">
    <source>
        <dbReference type="EMBL" id="GGG41456.1"/>
    </source>
</evidence>
<reference evidence="1" key="1">
    <citation type="journal article" date="2014" name="Int. J. Syst. Evol. Microbiol.">
        <title>Complete genome sequence of Corynebacterium casei LMG S-19264T (=DSM 44701T), isolated from a smear-ripened cheese.</title>
        <authorList>
            <consortium name="US DOE Joint Genome Institute (JGI-PGF)"/>
            <person name="Walter F."/>
            <person name="Albersmeier A."/>
            <person name="Kalinowski J."/>
            <person name="Ruckert C."/>
        </authorList>
    </citation>
    <scope>NUCLEOTIDE SEQUENCE</scope>
    <source>
        <strain evidence="1">CGMCC 1.12751</strain>
    </source>
</reference>
<name>A0A917LLX2_9FLAO</name>
<evidence type="ECO:0000313" key="2">
    <source>
        <dbReference type="Proteomes" id="UP000625976"/>
    </source>
</evidence>
<keyword evidence="2" id="KW-1185">Reference proteome</keyword>
<dbReference type="InterPro" id="IPR013784">
    <property type="entry name" value="Carb-bd-like_fold"/>
</dbReference>
<dbReference type="GO" id="GO:0030246">
    <property type="term" value="F:carbohydrate binding"/>
    <property type="evidence" value="ECO:0007669"/>
    <property type="project" value="InterPro"/>
</dbReference>
<dbReference type="RefSeq" id="WP_188462680.1">
    <property type="nucleotide sequence ID" value="NZ_BMFQ01000001.1"/>
</dbReference>
<sequence>MNRIFKSLLIFSCSITFSQTGSIEGKSVFKKDNSILPGTIVTLSNTTYGTISDIEGNFKFSELPIGKYDLLFEFLGYGKDTLSNIEVKENELTKLIIALPPGECFEKEIPNLCPIDSKSKSVIPIVYGLPNAKTMAKKKKGKVKLGGCEITGCEPYWFCKEHEIEF</sequence>
<evidence type="ECO:0008006" key="3">
    <source>
        <dbReference type="Google" id="ProtNLM"/>
    </source>
</evidence>
<dbReference type="SUPFAM" id="SSF49452">
    <property type="entry name" value="Starch-binding domain-like"/>
    <property type="match status" value="1"/>
</dbReference>
<dbReference type="Pfam" id="PF13715">
    <property type="entry name" value="CarbopepD_reg_2"/>
    <property type="match status" value="1"/>
</dbReference>
<dbReference type="AlphaFoldDB" id="A0A917LLX2"/>
<dbReference type="Gene3D" id="2.60.40.1120">
    <property type="entry name" value="Carboxypeptidase-like, regulatory domain"/>
    <property type="match status" value="1"/>
</dbReference>